<evidence type="ECO:0000256" key="1">
    <source>
        <dbReference type="SAM" id="SignalP"/>
    </source>
</evidence>
<name>A0A1B9IQX7_9TREE</name>
<evidence type="ECO:0000313" key="2">
    <source>
        <dbReference type="EMBL" id="OCF57814.1"/>
    </source>
</evidence>
<dbReference type="OrthoDB" id="10452281at2759"/>
<dbReference type="Proteomes" id="UP000092583">
    <property type="component" value="Unassembled WGS sequence"/>
</dbReference>
<evidence type="ECO:0000313" key="3">
    <source>
        <dbReference type="Proteomes" id="UP000092583"/>
    </source>
</evidence>
<dbReference type="EMBL" id="KI669463">
    <property type="protein sequence ID" value="OCF57814.1"/>
    <property type="molecule type" value="Genomic_DNA"/>
</dbReference>
<feature type="chain" id="PRO_5008628823" description="Phosphatidylglycerol/phosphatidylinositol transfer protein" evidence="1">
    <location>
        <begin position="23"/>
        <end position="182"/>
    </location>
</feature>
<gene>
    <name evidence="2" type="ORF">L486_05279</name>
</gene>
<reference evidence="2 3" key="1">
    <citation type="submission" date="2013-07" db="EMBL/GenBank/DDBJ databases">
        <title>The Genome Sequence of Kwoniella mangroviensis CBS10435.</title>
        <authorList>
            <consortium name="The Broad Institute Genome Sequencing Platform"/>
            <person name="Cuomo C."/>
            <person name="Litvintseva A."/>
            <person name="Chen Y."/>
            <person name="Heitman J."/>
            <person name="Sun S."/>
            <person name="Springer D."/>
            <person name="Dromer F."/>
            <person name="Young S.K."/>
            <person name="Zeng Q."/>
            <person name="Gargeya S."/>
            <person name="Fitzgerald M."/>
            <person name="Abouelleil A."/>
            <person name="Alvarado L."/>
            <person name="Berlin A.M."/>
            <person name="Chapman S.B."/>
            <person name="Dewar J."/>
            <person name="Goldberg J."/>
            <person name="Griggs A."/>
            <person name="Gujja S."/>
            <person name="Hansen M."/>
            <person name="Howarth C."/>
            <person name="Imamovic A."/>
            <person name="Larimer J."/>
            <person name="McCowan C."/>
            <person name="Murphy C."/>
            <person name="Pearson M."/>
            <person name="Priest M."/>
            <person name="Roberts A."/>
            <person name="Saif S."/>
            <person name="Shea T."/>
            <person name="Sykes S."/>
            <person name="Wortman J."/>
            <person name="Nusbaum C."/>
            <person name="Birren B."/>
        </authorList>
    </citation>
    <scope>NUCLEOTIDE SEQUENCE [LARGE SCALE GENOMIC DNA]</scope>
    <source>
        <strain evidence="2 3">CBS 10435</strain>
    </source>
</reference>
<protein>
    <recommendedName>
        <fullName evidence="4">Phosphatidylglycerol/phosphatidylinositol transfer protein</fullName>
    </recommendedName>
</protein>
<feature type="signal peptide" evidence="1">
    <location>
        <begin position="1"/>
        <end position="22"/>
    </location>
</feature>
<evidence type="ECO:0008006" key="4">
    <source>
        <dbReference type="Google" id="ProtNLM"/>
    </source>
</evidence>
<keyword evidence="1" id="KW-0732">Signal</keyword>
<dbReference type="AlphaFoldDB" id="A0A1B9IQX7"/>
<reference evidence="3" key="2">
    <citation type="submission" date="2013-12" db="EMBL/GenBank/DDBJ databases">
        <title>Evolution of pathogenesis and genome organization in the Tremellales.</title>
        <authorList>
            <person name="Cuomo C."/>
            <person name="Litvintseva A."/>
            <person name="Heitman J."/>
            <person name="Chen Y."/>
            <person name="Sun S."/>
            <person name="Springer D."/>
            <person name="Dromer F."/>
            <person name="Young S."/>
            <person name="Zeng Q."/>
            <person name="Chapman S."/>
            <person name="Gujja S."/>
            <person name="Saif S."/>
            <person name="Birren B."/>
        </authorList>
    </citation>
    <scope>NUCLEOTIDE SEQUENCE [LARGE SCALE GENOMIC DNA]</scope>
    <source>
        <strain evidence="3">CBS 10435</strain>
    </source>
</reference>
<organism evidence="2 3">
    <name type="scientific">Kwoniella mangroviensis CBS 10435</name>
    <dbReference type="NCBI Taxonomy" id="1331196"/>
    <lineage>
        <taxon>Eukaryota</taxon>
        <taxon>Fungi</taxon>
        <taxon>Dikarya</taxon>
        <taxon>Basidiomycota</taxon>
        <taxon>Agaricomycotina</taxon>
        <taxon>Tremellomycetes</taxon>
        <taxon>Tremellales</taxon>
        <taxon>Cryptococcaceae</taxon>
        <taxon>Kwoniella</taxon>
    </lineage>
</organism>
<accession>A0A1B9IQX7</accession>
<keyword evidence="3" id="KW-1185">Reference proteome</keyword>
<proteinExistence type="predicted"/>
<sequence>MIKSPLLTALLPTIALIPNTMAVNGNVKINFPSDTSSQLIDGSLAVNQNGGSRSFPADQLVSKSVSFYWKGPLWSLTTLVVTSVSSSATVSGPVAATEAVAGSNGSGQSQVSWQQTCNVSVDDQFDGDVEFTLQVKEAGFKGSKDKHATIVCDQPLCLLPEGEKCEGRYVIPFVDSVSSPFR</sequence>